<keyword evidence="18" id="KW-1185">Reference proteome</keyword>
<comment type="subcellular location">
    <subcellularLocation>
        <location evidence="2">Cell membrane</location>
        <topology evidence="2">Peripheral membrane protein</topology>
    </subcellularLocation>
    <subcellularLocation>
        <location evidence="4">Cytoplasm</location>
    </subcellularLocation>
    <subcellularLocation>
        <location evidence="3">Endoplasmic reticulum</location>
    </subcellularLocation>
    <subcellularLocation>
        <location evidence="1">Nucleus</location>
    </subcellularLocation>
</comment>
<dbReference type="Pfam" id="PF01847">
    <property type="entry name" value="VHL"/>
    <property type="match status" value="1"/>
</dbReference>
<dbReference type="Gene3D" id="2.60.40.780">
    <property type="entry name" value="von Hippel-Lindau disease tumour suppressor, beta domain"/>
    <property type="match status" value="1"/>
</dbReference>
<evidence type="ECO:0000256" key="11">
    <source>
        <dbReference type="ARBA" id="ARBA00023136"/>
    </source>
</evidence>
<dbReference type="OrthoDB" id="413400at2759"/>
<dbReference type="Proteomes" id="UP000515150">
    <property type="component" value="Chromosome 5"/>
</dbReference>
<evidence type="ECO:0000256" key="1">
    <source>
        <dbReference type="ARBA" id="ARBA00004123"/>
    </source>
</evidence>
<evidence type="ECO:0000259" key="17">
    <source>
        <dbReference type="Pfam" id="PF17211"/>
    </source>
</evidence>
<evidence type="ECO:0000313" key="18">
    <source>
        <dbReference type="Proteomes" id="UP000515150"/>
    </source>
</evidence>
<dbReference type="GO" id="GO:0010468">
    <property type="term" value="P:regulation of gene expression"/>
    <property type="evidence" value="ECO:0007669"/>
    <property type="project" value="UniProtKB-ARBA"/>
</dbReference>
<dbReference type="InterPro" id="IPR024048">
    <property type="entry name" value="VHL_alpha_dom"/>
</dbReference>
<evidence type="ECO:0000256" key="12">
    <source>
        <dbReference type="ARBA" id="ARBA00023242"/>
    </source>
</evidence>
<evidence type="ECO:0000256" key="6">
    <source>
        <dbReference type="ARBA" id="ARBA00010057"/>
    </source>
</evidence>
<keyword evidence="12" id="KW-0539">Nucleus</keyword>
<evidence type="ECO:0000256" key="9">
    <source>
        <dbReference type="ARBA" id="ARBA00022786"/>
    </source>
</evidence>
<evidence type="ECO:0000256" key="10">
    <source>
        <dbReference type="ARBA" id="ARBA00022824"/>
    </source>
</evidence>
<dbReference type="AlphaFoldDB" id="A0A9W2XRV9"/>
<dbReference type="FunFam" id="2.60.40.780:FF:000001">
    <property type="entry name" value="von Hippel-Lindau disease tumor suppressor"/>
    <property type="match status" value="1"/>
</dbReference>
<comment type="pathway">
    <text evidence="5">Protein modification; protein ubiquitination.</text>
</comment>
<dbReference type="CTD" id="7428"/>
<dbReference type="InterPro" id="IPR036208">
    <property type="entry name" value="VHL_sf"/>
</dbReference>
<evidence type="ECO:0000256" key="15">
    <source>
        <dbReference type="ARBA" id="ARBA00080646"/>
    </source>
</evidence>
<dbReference type="KEGG" id="bspl:129604080"/>
<keyword evidence="8" id="KW-0963">Cytoplasm</keyword>
<dbReference type="GO" id="GO:0005783">
    <property type="term" value="C:endoplasmic reticulum"/>
    <property type="evidence" value="ECO:0007669"/>
    <property type="project" value="UniProtKB-SubCell"/>
</dbReference>
<dbReference type="GO" id="GO:0005886">
    <property type="term" value="C:plasma membrane"/>
    <property type="evidence" value="ECO:0007669"/>
    <property type="project" value="UniProtKB-SubCell"/>
</dbReference>
<organism evidence="18 19">
    <name type="scientific">Betta splendens</name>
    <name type="common">Siamese fighting fish</name>
    <dbReference type="NCBI Taxonomy" id="158456"/>
    <lineage>
        <taxon>Eukaryota</taxon>
        <taxon>Metazoa</taxon>
        <taxon>Chordata</taxon>
        <taxon>Craniata</taxon>
        <taxon>Vertebrata</taxon>
        <taxon>Euteleostomi</taxon>
        <taxon>Actinopterygii</taxon>
        <taxon>Neopterygii</taxon>
        <taxon>Teleostei</taxon>
        <taxon>Neoteleostei</taxon>
        <taxon>Acanthomorphata</taxon>
        <taxon>Anabantaria</taxon>
        <taxon>Anabantiformes</taxon>
        <taxon>Anabantoidei</taxon>
        <taxon>Osphronemidae</taxon>
        <taxon>Betta</taxon>
    </lineage>
</organism>
<comment type="similarity">
    <text evidence="6">Belongs to the VHL family.</text>
</comment>
<dbReference type="GeneID" id="129604080"/>
<dbReference type="InterPro" id="IPR024053">
    <property type="entry name" value="VHL_beta_dom"/>
</dbReference>
<evidence type="ECO:0000256" key="8">
    <source>
        <dbReference type="ARBA" id="ARBA00022490"/>
    </source>
</evidence>
<evidence type="ECO:0000256" key="5">
    <source>
        <dbReference type="ARBA" id="ARBA00004906"/>
    </source>
</evidence>
<evidence type="ECO:0000256" key="2">
    <source>
        <dbReference type="ARBA" id="ARBA00004202"/>
    </source>
</evidence>
<comment type="function">
    <text evidence="13">Involved in the ubiquitination and subsequent proteasomal degradation via the von Hippel-Lindau ubiquitination complex. Seems to act as a target recruitment subunit in the E3 ubiquitin ligase complex and recruits hydroxylated hypoxia-inducible factor (HIF) under normoxic conditions. Involved in transcriptional repression through interaction with HIF1A, HIF1AN and histone deacetylases. Ubiquitinates, in an oxygen-responsive manner, ADRB2. Acts as a negative regulator of mTORC1 by promoting ubiquitination and degradation of RPTOR.</text>
</comment>
<dbReference type="SUPFAM" id="SSF49468">
    <property type="entry name" value="VHL"/>
    <property type="match status" value="1"/>
</dbReference>
<keyword evidence="10" id="KW-0256">Endoplasmic reticulum</keyword>
<dbReference type="InterPro" id="IPR037139">
    <property type="entry name" value="VHL_alpha_dom_sf"/>
</dbReference>
<dbReference type="FunFam" id="1.10.750.10:FF:000001">
    <property type="entry name" value="von Hippel-Lindau disease tumor suppressor"/>
    <property type="match status" value="1"/>
</dbReference>
<dbReference type="InterPro" id="IPR037140">
    <property type="entry name" value="VHL_beta_dom_sf"/>
</dbReference>
<keyword evidence="9" id="KW-0833">Ubl conjugation pathway</keyword>
<evidence type="ECO:0000256" key="4">
    <source>
        <dbReference type="ARBA" id="ARBA00004496"/>
    </source>
</evidence>
<dbReference type="InterPro" id="IPR022772">
    <property type="entry name" value="VHL_tumour_suppress_b/a_dom"/>
</dbReference>
<sequence length="162" mass="18991">MPQEREQPLPLIRSLNSSTRISVVFCNHSPRVVRPLWINYRGEPHPYGDILPRTGRKMYTYVGHPWVFRDAKTDEPMRVNCKKLFVPQQEHSGKTTLVNITLPVYSLKDCALQVIRNLVQPQDYRKLEIARCLHEELEDKPSVLKDLRAVNQQAQQHLQERI</sequence>
<proteinExistence type="inferred from homology"/>
<evidence type="ECO:0000256" key="3">
    <source>
        <dbReference type="ARBA" id="ARBA00004240"/>
    </source>
</evidence>
<reference evidence="19" key="1">
    <citation type="submission" date="2025-08" db="UniProtKB">
        <authorList>
            <consortium name="RefSeq"/>
        </authorList>
    </citation>
    <scope>IDENTIFICATION</scope>
</reference>
<evidence type="ECO:0000259" key="16">
    <source>
        <dbReference type="Pfam" id="PF01847"/>
    </source>
</evidence>
<dbReference type="CDD" id="cd05468">
    <property type="entry name" value="pVHL"/>
    <property type="match status" value="1"/>
</dbReference>
<evidence type="ECO:0000256" key="14">
    <source>
        <dbReference type="ARBA" id="ARBA00072532"/>
    </source>
</evidence>
<feature type="domain" description="von Hippel-Lindau disease tumour suppressor beta" evidence="16">
    <location>
        <begin position="12"/>
        <end position="91"/>
    </location>
</feature>
<evidence type="ECO:0000313" key="19">
    <source>
        <dbReference type="RefSeq" id="XP_055364766.1"/>
    </source>
</evidence>
<evidence type="ECO:0000256" key="7">
    <source>
        <dbReference type="ARBA" id="ARBA00022475"/>
    </source>
</evidence>
<gene>
    <name evidence="19" type="primary">vhl</name>
</gene>
<keyword evidence="7" id="KW-1003">Cell membrane</keyword>
<dbReference type="GO" id="GO:0005634">
    <property type="term" value="C:nucleus"/>
    <property type="evidence" value="ECO:0007669"/>
    <property type="project" value="UniProtKB-SubCell"/>
</dbReference>
<feature type="domain" description="von Hippel-Lindau disease tumour suppressor alpha" evidence="17">
    <location>
        <begin position="105"/>
        <end position="153"/>
    </location>
</feature>
<dbReference type="GO" id="GO:0001666">
    <property type="term" value="P:response to hypoxia"/>
    <property type="evidence" value="ECO:0007669"/>
    <property type="project" value="UniProtKB-ARBA"/>
</dbReference>
<dbReference type="RefSeq" id="XP_055364766.1">
    <property type="nucleotide sequence ID" value="XM_055508791.1"/>
</dbReference>
<accession>A0A9W2XRV9</accession>
<dbReference type="Pfam" id="PF17211">
    <property type="entry name" value="VHL_C"/>
    <property type="match status" value="1"/>
</dbReference>
<name>A0A9W2XRV9_BETSP</name>
<evidence type="ECO:0000256" key="13">
    <source>
        <dbReference type="ARBA" id="ARBA00059036"/>
    </source>
</evidence>
<protein>
    <recommendedName>
        <fullName evidence="14">von Hippel-Lindau disease tumor suppressor</fullName>
    </recommendedName>
    <alternativeName>
        <fullName evidence="15">pVHL</fullName>
    </alternativeName>
</protein>
<keyword evidence="11" id="KW-0472">Membrane</keyword>
<dbReference type="Gene3D" id="1.10.750.10">
    <property type="entry name" value="von Hippel-Lindau disease tumour suppressor, alpha domain"/>
    <property type="match status" value="1"/>
</dbReference>